<protein>
    <submittedName>
        <fullName evidence="7">Peptidase</fullName>
    </submittedName>
</protein>
<feature type="domain" description="SpaA-like prealbumin fold" evidence="6">
    <location>
        <begin position="528"/>
        <end position="614"/>
    </location>
</feature>
<comment type="caution">
    <text evidence="7">The sequence shown here is derived from an EMBL/GenBank/DDBJ whole genome shotgun (WGS) entry which is preliminary data.</text>
</comment>
<feature type="transmembrane region" description="Helical" evidence="4">
    <location>
        <begin position="1049"/>
        <end position="1067"/>
    </location>
</feature>
<dbReference type="AlphaFoldDB" id="A0AB37VRF9"/>
<dbReference type="PANTHER" id="PTHR36108">
    <property type="entry name" value="COLOSSIN-B-RELATED"/>
    <property type="match status" value="1"/>
</dbReference>
<proteinExistence type="inferred from homology"/>
<feature type="signal peptide" evidence="5">
    <location>
        <begin position="1"/>
        <end position="39"/>
    </location>
</feature>
<keyword evidence="4" id="KW-0812">Transmembrane</keyword>
<gene>
    <name evidence="7" type="ORF">CYQ77_12925</name>
</gene>
<keyword evidence="2" id="KW-0964">Secreted</keyword>
<feature type="domain" description="SpaA-like prealbumin fold" evidence="6">
    <location>
        <begin position="416"/>
        <end position="496"/>
    </location>
</feature>
<dbReference type="Gene3D" id="2.60.40.3930">
    <property type="match status" value="1"/>
</dbReference>
<evidence type="ECO:0000256" key="3">
    <source>
        <dbReference type="ARBA" id="ARBA00022729"/>
    </source>
</evidence>
<evidence type="ECO:0000256" key="4">
    <source>
        <dbReference type="SAM" id="Phobius"/>
    </source>
</evidence>
<dbReference type="InterPro" id="IPR041033">
    <property type="entry name" value="SpaA_PFL_dom_1"/>
</dbReference>
<sequence length="1074" mass="119354">MKKVSSLFKKFIQSKPIMMAFFLVCSMVGIGFGSGNVHAAVPNEFTMKPGETGNVYYDTSNVYMMYGTRNGKPWSDATAPMAVKPDDGGIDIMTFCVQPGVPFVSSNNPGYQAVGANDIPHDAQVASAIWNNPILGICGDTNENDRIVTQSVIWELLPYGIHVDDIPRIPNYAQRKALLYQKIADYNKVPEFNKQTIELTYGQSKVLTSSVNLNSFETQVSNTAKVNWAIAPDGQSVTVTPTDPNVQSGTISYKRAYMEGTPIALEKQGSQRVVIPAIKDPRKYLVNFKINTFGEFQIKKVDKETGKTVPGTRFKLEYSNLPNGVAGPVIPTPTEVVTDQNGLSPKIKALNGVHVKATETFVPAPYVLGSAIGDSDVVEGDIVAGQTITLTQRNKKAKGQIIVEKSGVESGKDMWNGNYSLAGNVFEVRKDSPTGEVIRTITTEETGHAETAKDLELGTYWVVEKTASNGFANTFKPVEVKIEYENQTTAVIIKNTEGTNQEVTGSTVLTKEDAETGSETQGRATFDGAQYGLFHEDGTPVKWSDNFKPTTSKGNKLEGDEVKFELSDKEQQASVEHLALGKYFWKELVAPEGYQLDNTKREFEITYKDQDTQVIATESISKENVIKFTLDGFKYVKSQSGSTQSGYNGIELKLTPIEPTKGEARTVKTETDANGYDGYWKFEGVPYGDYDLEEVKAPEGYELITPLTIRSSFNEEKREYTFTITEKGSKEPLKVVRKTEQEINEGSNVIHLSKLFLVDEHARVPEQPEISTLFVTTEGEKTFNPTVNQKLIDKVDNKFDQLDVGKTFYYVTQFHKIDKDGKDTVVGTVESERKVEKEEFSFDVEFDYKANTLKHGEKLVATHIVYSDKEHTDEYARHFDLSNEKQTLEAVTPGMPTIETLFVTKDGGKTFDPTIDNELIDEVKATVPKEDIGKTFYYVTQFHKIDKDGKVTVVGTDESEHKAEEMVYEFKAVYNYKANTLKDGEKLVATHIAYTDKEHKNEYAKHFDLKNEKQTLTAKTPAKAVTPNTPSTPKAILPRTSGELNGARVFGVFAVVMVIAVGAFIYVKKQHANK</sequence>
<evidence type="ECO:0000256" key="5">
    <source>
        <dbReference type="SAM" id="SignalP"/>
    </source>
</evidence>
<dbReference type="Gene3D" id="2.60.40.10">
    <property type="entry name" value="Immunoglobulins"/>
    <property type="match status" value="4"/>
</dbReference>
<keyword evidence="3 5" id="KW-0732">Signal</keyword>
<dbReference type="PANTHER" id="PTHR36108:SF13">
    <property type="entry name" value="COLOSSIN-B-RELATED"/>
    <property type="match status" value="1"/>
</dbReference>
<name>A0AB37VRF9_ENTFC</name>
<evidence type="ECO:0000256" key="1">
    <source>
        <dbReference type="ARBA" id="ARBA00007257"/>
    </source>
</evidence>
<feature type="domain" description="SpaA-like prealbumin fold" evidence="6">
    <location>
        <begin position="643"/>
        <end position="724"/>
    </location>
</feature>
<comment type="similarity">
    <text evidence="1">Belongs to the serine-aspartate repeat-containing protein (SDr) family.</text>
</comment>
<keyword evidence="4" id="KW-0472">Membrane</keyword>
<accession>A0AB37VRF9</accession>
<dbReference type="RefSeq" id="WP_129160261.1">
    <property type="nucleotide sequence ID" value="NZ_PJUX01000067.1"/>
</dbReference>
<organism evidence="7 8">
    <name type="scientific">Enterococcus faecium</name>
    <name type="common">Streptococcus faecium</name>
    <dbReference type="NCBI Taxonomy" id="1352"/>
    <lineage>
        <taxon>Bacteria</taxon>
        <taxon>Bacillati</taxon>
        <taxon>Bacillota</taxon>
        <taxon>Bacilli</taxon>
        <taxon>Lactobacillales</taxon>
        <taxon>Enterococcaceae</taxon>
        <taxon>Enterococcus</taxon>
    </lineage>
</organism>
<evidence type="ECO:0000313" key="8">
    <source>
        <dbReference type="Proteomes" id="UP000289562"/>
    </source>
</evidence>
<evidence type="ECO:0000259" key="6">
    <source>
        <dbReference type="Pfam" id="PF17802"/>
    </source>
</evidence>
<evidence type="ECO:0000313" key="7">
    <source>
        <dbReference type="EMBL" id="RXU83679.1"/>
    </source>
</evidence>
<feature type="chain" id="PRO_5044207896" evidence="5">
    <location>
        <begin position="40"/>
        <end position="1074"/>
    </location>
</feature>
<dbReference type="Pfam" id="PF17802">
    <property type="entry name" value="SpaA"/>
    <property type="match status" value="3"/>
</dbReference>
<reference evidence="7 8" key="1">
    <citation type="submission" date="2017-12" db="EMBL/GenBank/DDBJ databases">
        <title>A pool of 800 enterococci isolated from chicken carcass rinse samples from New Zealand.</title>
        <authorList>
            <person name="Zhang J."/>
            <person name="Rogers L."/>
            <person name="Midwinter A."/>
            <person name="French N."/>
        </authorList>
    </citation>
    <scope>NUCLEOTIDE SEQUENCE [LARGE SCALE GENOMIC DNA]</scope>
    <source>
        <strain evidence="7 8">EN697</strain>
    </source>
</reference>
<dbReference type="InterPro" id="IPR013783">
    <property type="entry name" value="Ig-like_fold"/>
</dbReference>
<dbReference type="Proteomes" id="UP000289562">
    <property type="component" value="Unassembled WGS sequence"/>
</dbReference>
<dbReference type="EMBL" id="PJVH01000071">
    <property type="protein sequence ID" value="RXU83679.1"/>
    <property type="molecule type" value="Genomic_DNA"/>
</dbReference>
<evidence type="ECO:0000256" key="2">
    <source>
        <dbReference type="ARBA" id="ARBA00022525"/>
    </source>
</evidence>
<keyword evidence="4" id="KW-1133">Transmembrane helix</keyword>